<keyword evidence="2" id="KW-1185">Reference proteome</keyword>
<proteinExistence type="predicted"/>
<dbReference type="AlphaFoldDB" id="A0A915P9E1"/>
<dbReference type="Proteomes" id="UP000887560">
    <property type="component" value="Unplaced"/>
</dbReference>
<protein>
    <submittedName>
        <fullName evidence="3">Uncharacterized protein</fullName>
    </submittedName>
</protein>
<accession>A0A915P9E1</accession>
<dbReference type="WBParaSite" id="scf7180000424732.g13850">
    <property type="protein sequence ID" value="scf7180000424732.g13850"/>
    <property type="gene ID" value="scf7180000424732.g13850"/>
</dbReference>
<feature type="compositionally biased region" description="Low complexity" evidence="1">
    <location>
        <begin position="34"/>
        <end position="45"/>
    </location>
</feature>
<organism evidence="2 3">
    <name type="scientific">Meloidogyne floridensis</name>
    <dbReference type="NCBI Taxonomy" id="298350"/>
    <lineage>
        <taxon>Eukaryota</taxon>
        <taxon>Metazoa</taxon>
        <taxon>Ecdysozoa</taxon>
        <taxon>Nematoda</taxon>
        <taxon>Chromadorea</taxon>
        <taxon>Rhabditida</taxon>
        <taxon>Tylenchina</taxon>
        <taxon>Tylenchomorpha</taxon>
        <taxon>Tylenchoidea</taxon>
        <taxon>Meloidogynidae</taxon>
        <taxon>Meloidogyninae</taxon>
        <taxon>Meloidogyne</taxon>
    </lineage>
</organism>
<feature type="compositionally biased region" description="Basic residues" evidence="1">
    <location>
        <begin position="1"/>
        <end position="14"/>
    </location>
</feature>
<feature type="region of interest" description="Disordered" evidence="1">
    <location>
        <begin position="1"/>
        <end position="48"/>
    </location>
</feature>
<evidence type="ECO:0000313" key="3">
    <source>
        <dbReference type="WBParaSite" id="scf7180000424732.g13850"/>
    </source>
</evidence>
<reference evidence="3" key="1">
    <citation type="submission" date="2022-11" db="UniProtKB">
        <authorList>
            <consortium name="WormBaseParasite"/>
        </authorList>
    </citation>
    <scope>IDENTIFICATION</scope>
</reference>
<evidence type="ECO:0000313" key="2">
    <source>
        <dbReference type="Proteomes" id="UP000887560"/>
    </source>
</evidence>
<evidence type="ECO:0000256" key="1">
    <source>
        <dbReference type="SAM" id="MobiDB-lite"/>
    </source>
</evidence>
<name>A0A915P9E1_9BILA</name>
<sequence length="301" mass="33397">TKKNKNSIKNKKTSSKLIPAPISNCAPPPPPLPTSFKSTKPSTKSENNQIGMYPKLVDQITGGLAKVVQKATDAYVFQDLPECGVLTHTERLSMKLLDPQVHRCLLQLPAWRPEPDRLESITFSIRDEANRKRPLMSAQLQRGGLILKNAVGKTIMLIRLPVHSADSLGKLLHPSQATLYKLMRCPSGPDLKLVRASSDEAVVLRVEKVHVSLQSFGKAIGVMGTDCVYWLKSPDGQTVLGHVRPKFAMKRNTLIVKFMSKQKDIQLRAAMLGTALLLLINEVYPQLKIILADTQQQQNID</sequence>